<keyword evidence="2" id="KW-1133">Transmembrane helix</keyword>
<comment type="caution">
    <text evidence="3">The sequence shown here is derived from an EMBL/GenBank/DDBJ whole genome shotgun (WGS) entry which is preliminary data.</text>
</comment>
<feature type="transmembrane region" description="Helical" evidence="2">
    <location>
        <begin position="531"/>
        <end position="551"/>
    </location>
</feature>
<feature type="compositionally biased region" description="Acidic residues" evidence="1">
    <location>
        <begin position="126"/>
        <end position="135"/>
    </location>
</feature>
<evidence type="ECO:0000256" key="2">
    <source>
        <dbReference type="SAM" id="Phobius"/>
    </source>
</evidence>
<organism evidence="3 4">
    <name type="scientific">Durusdinium trenchii</name>
    <dbReference type="NCBI Taxonomy" id="1381693"/>
    <lineage>
        <taxon>Eukaryota</taxon>
        <taxon>Sar</taxon>
        <taxon>Alveolata</taxon>
        <taxon>Dinophyceae</taxon>
        <taxon>Suessiales</taxon>
        <taxon>Symbiodiniaceae</taxon>
        <taxon>Durusdinium</taxon>
    </lineage>
</organism>
<feature type="compositionally biased region" description="Basic and acidic residues" evidence="1">
    <location>
        <begin position="373"/>
        <end position="393"/>
    </location>
</feature>
<feature type="region of interest" description="Disordered" evidence="1">
    <location>
        <begin position="103"/>
        <end position="157"/>
    </location>
</feature>
<dbReference type="EMBL" id="CAXAMN010000968">
    <property type="protein sequence ID" value="CAK8991607.1"/>
    <property type="molecule type" value="Genomic_DNA"/>
</dbReference>
<evidence type="ECO:0000313" key="3">
    <source>
        <dbReference type="EMBL" id="CAK8991607.1"/>
    </source>
</evidence>
<feature type="transmembrane region" description="Helical" evidence="2">
    <location>
        <begin position="474"/>
        <end position="493"/>
    </location>
</feature>
<name>A0ABP0HPC9_9DINO</name>
<reference evidence="3 4" key="1">
    <citation type="submission" date="2024-02" db="EMBL/GenBank/DDBJ databases">
        <authorList>
            <person name="Chen Y."/>
            <person name="Shah S."/>
            <person name="Dougan E. K."/>
            <person name="Thang M."/>
            <person name="Chan C."/>
        </authorList>
    </citation>
    <scope>NUCLEOTIDE SEQUENCE [LARGE SCALE GENOMIC DNA]</scope>
</reference>
<gene>
    <name evidence="3" type="ORF">CCMP2556_LOCUS2520</name>
</gene>
<accession>A0ABP0HPC9</accession>
<keyword evidence="2" id="KW-0812">Transmembrane</keyword>
<feature type="region of interest" description="Disordered" evidence="1">
    <location>
        <begin position="356"/>
        <end position="393"/>
    </location>
</feature>
<sequence length="786" mass="86334">PGKISWSAADVKATAVDLKASLPLSVTQVITAKEWRGGPLVQLEDTISRPAASDLIVNYWFIKAFVRKCPDKVPSAFFVADVILYMDRLFCERLLIAQNPGETKKSLAGEEGKKIKAKSHGHADESSSDNGDEQAESVHGSSDGHLPPAQEQVEGDSVACPADDDVKMVEAAESDDELDATTLPGPGDVASLADDDEEMPPLTHPSPERDQANEEADEESSSSHGGYDCFFESPECGNSGPPRNELIEMCLGLMQYLSQEHPDIMKCLGGRHFHMVNYMDHCEWSFSRFGIRATSWLSTKEHFARWLKRFNELNRTSDCNKVLDGRANADLTAETHAAAGIVCRKPAEEALGFKRAREESTAGAPNGAGEGAKATEPKAKKPKNGKEQKREKTEELTIAGDKFKTYDLKALQAIEVLLKNKAFVVKRIGAPANGEENTDSEGGRTGQITWAKSGGCEASWVKEVPMQPQATNALQVWIVILIFPLPAVLGSMVKGVSVKARRANASMPFKQNGAADKPTTWKQKRKQSVLAGLRFMKAPMVLAALCSLMFANSQLNFKPLDHLELFAGVHSITSGEWKESRHAIPMDLTYDKDGGQDILTPVGFCNMLYQVLSLRPGGALWSAPVCSSSRGSTQRRSDNPMGCTSSPSVAAGNLMVARLTILLAIAVAKGCMWSLEQPVNSLLDGHVLFQQFLRLKQVTCYRVSTSLSWFGADTRKPIWVYSSRREIQELNDFADRSLRPENQSEMIVRYEDSEGNKRIKGGSDLKASQAYPKKLIPMQIVWKFRH</sequence>
<feature type="non-terminal residue" evidence="3">
    <location>
        <position position="1"/>
    </location>
</feature>
<proteinExistence type="predicted"/>
<evidence type="ECO:0000256" key="1">
    <source>
        <dbReference type="SAM" id="MobiDB-lite"/>
    </source>
</evidence>
<keyword evidence="2" id="KW-0472">Membrane</keyword>
<feature type="region of interest" description="Disordered" evidence="1">
    <location>
        <begin position="172"/>
        <end position="227"/>
    </location>
</feature>
<protein>
    <submittedName>
        <fullName evidence="3">Uncharacterized protein</fullName>
    </submittedName>
</protein>
<evidence type="ECO:0000313" key="4">
    <source>
        <dbReference type="Proteomes" id="UP001642484"/>
    </source>
</evidence>
<dbReference type="Proteomes" id="UP001642484">
    <property type="component" value="Unassembled WGS sequence"/>
</dbReference>
<keyword evidence="4" id="KW-1185">Reference proteome</keyword>
<feature type="compositionally biased region" description="Basic and acidic residues" evidence="1">
    <location>
        <begin position="103"/>
        <end position="114"/>
    </location>
</feature>